<evidence type="ECO:0000256" key="2">
    <source>
        <dbReference type="ARBA" id="ARBA00022737"/>
    </source>
</evidence>
<proteinExistence type="predicted"/>
<dbReference type="SUPFAM" id="SSF47473">
    <property type="entry name" value="EF-hand"/>
    <property type="match status" value="1"/>
</dbReference>
<dbReference type="Proteomes" id="UP001153636">
    <property type="component" value="Chromosome 2"/>
</dbReference>
<sequence length="222" mass="25212">MSYKGYKTNRSESPTSRQESEMVTKNLKELHAAGNVGDPIERIRLLCLSKGASGILHLGRTLRLMDNHGSRNLSRTEFLSGLKQVGLDLSEDETKEVFHKFDTNGDASVNIDEFLINIRPPLNDCRTGIIDKAFCKMDKTGDGLVTMDQLKRVYNVKASSRYQAGSDSEESILKTFLDHFEKDKEQDGKVTKEEFINYYSAISASIDNDCYFDLMMRQLYKL</sequence>
<name>A0A9P0CST4_9CUCU</name>
<dbReference type="OrthoDB" id="444540at2759"/>
<dbReference type="PANTHER" id="PTHR34524">
    <property type="entry name" value="CALCYPHOSIN"/>
    <property type="match status" value="1"/>
</dbReference>
<dbReference type="CDD" id="cd00051">
    <property type="entry name" value="EFh"/>
    <property type="match status" value="1"/>
</dbReference>
<dbReference type="GO" id="GO:0005509">
    <property type="term" value="F:calcium ion binding"/>
    <property type="evidence" value="ECO:0007669"/>
    <property type="project" value="InterPro"/>
</dbReference>
<keyword evidence="3" id="KW-0106">Calcium</keyword>
<evidence type="ECO:0000256" key="1">
    <source>
        <dbReference type="ARBA" id="ARBA00022723"/>
    </source>
</evidence>
<keyword evidence="7" id="KW-1185">Reference proteome</keyword>
<accession>A0A9P0CST4</accession>
<dbReference type="InterPro" id="IPR011992">
    <property type="entry name" value="EF-hand-dom_pair"/>
</dbReference>
<dbReference type="InterPro" id="IPR051581">
    <property type="entry name" value="Ca-bind"/>
</dbReference>
<keyword evidence="2" id="KW-0677">Repeat</keyword>
<gene>
    <name evidence="6" type="ORF">PSYICH_LOCUS6850</name>
</gene>
<feature type="region of interest" description="Disordered" evidence="4">
    <location>
        <begin position="1"/>
        <end position="20"/>
    </location>
</feature>
<dbReference type="InterPro" id="IPR002048">
    <property type="entry name" value="EF_hand_dom"/>
</dbReference>
<organism evidence="6 7">
    <name type="scientific">Psylliodes chrysocephalus</name>
    <dbReference type="NCBI Taxonomy" id="3402493"/>
    <lineage>
        <taxon>Eukaryota</taxon>
        <taxon>Metazoa</taxon>
        <taxon>Ecdysozoa</taxon>
        <taxon>Arthropoda</taxon>
        <taxon>Hexapoda</taxon>
        <taxon>Insecta</taxon>
        <taxon>Pterygota</taxon>
        <taxon>Neoptera</taxon>
        <taxon>Endopterygota</taxon>
        <taxon>Coleoptera</taxon>
        <taxon>Polyphaga</taxon>
        <taxon>Cucujiformia</taxon>
        <taxon>Chrysomeloidea</taxon>
        <taxon>Chrysomelidae</taxon>
        <taxon>Galerucinae</taxon>
        <taxon>Alticini</taxon>
        <taxon>Psylliodes</taxon>
    </lineage>
</organism>
<dbReference type="Pfam" id="PF13499">
    <property type="entry name" value="EF-hand_7"/>
    <property type="match status" value="1"/>
</dbReference>
<evidence type="ECO:0000313" key="7">
    <source>
        <dbReference type="Proteomes" id="UP001153636"/>
    </source>
</evidence>
<dbReference type="PANTHER" id="PTHR34524:SF6">
    <property type="entry name" value="CALCYPHOSINE LIKE"/>
    <property type="match status" value="1"/>
</dbReference>
<evidence type="ECO:0000313" key="6">
    <source>
        <dbReference type="EMBL" id="CAH1105583.1"/>
    </source>
</evidence>
<dbReference type="Gene3D" id="1.10.238.10">
    <property type="entry name" value="EF-hand"/>
    <property type="match status" value="2"/>
</dbReference>
<feature type="domain" description="EF-hand" evidence="5">
    <location>
        <begin position="125"/>
        <end position="160"/>
    </location>
</feature>
<dbReference type="EMBL" id="OV651814">
    <property type="protein sequence ID" value="CAH1105583.1"/>
    <property type="molecule type" value="Genomic_DNA"/>
</dbReference>
<reference evidence="6" key="1">
    <citation type="submission" date="2022-01" db="EMBL/GenBank/DDBJ databases">
        <authorList>
            <person name="King R."/>
        </authorList>
    </citation>
    <scope>NUCLEOTIDE SEQUENCE</scope>
</reference>
<keyword evidence="1" id="KW-0479">Metal-binding</keyword>
<evidence type="ECO:0000256" key="3">
    <source>
        <dbReference type="ARBA" id="ARBA00022837"/>
    </source>
</evidence>
<dbReference type="PROSITE" id="PS50222">
    <property type="entry name" value="EF_HAND_2"/>
    <property type="match status" value="2"/>
</dbReference>
<feature type="domain" description="EF-hand" evidence="5">
    <location>
        <begin position="89"/>
        <end position="124"/>
    </location>
</feature>
<dbReference type="SMART" id="SM00054">
    <property type="entry name" value="EFh"/>
    <property type="match status" value="4"/>
</dbReference>
<protein>
    <recommendedName>
        <fullName evidence="5">EF-hand domain-containing protein</fullName>
    </recommendedName>
</protein>
<evidence type="ECO:0000259" key="5">
    <source>
        <dbReference type="PROSITE" id="PS50222"/>
    </source>
</evidence>
<evidence type="ECO:0000256" key="4">
    <source>
        <dbReference type="SAM" id="MobiDB-lite"/>
    </source>
</evidence>
<dbReference type="AlphaFoldDB" id="A0A9P0CST4"/>